<sequence>MSDIVIKNLTKKFDQTVAVKDLSISIEKGQLVSLLGPSGCGKTTLLRMIAGFEKQTVGDIYIRGRLINDVPPQRRNIGIVFQDYAVFPTMTVKDNIAYGLKIKKMKKDEIEKKVAEYIKIVGLTGYEKRLPSQLSGGQQQRVALARALIINPDVLLLDEPLSNLDAALRLKIRKEIRKIQQQLGITAVFVTHDQEEAMSISDKIFVMRKGELMQSGTPQEIYLNPQNDFVASFIGRSNVVYGEVKSVKDSKVFLYVNGIEFKASKNGEAVKPGDKVWVSIRPQRIHLGKSDNMANTGKGRIKYVEYIGSEIRGEIELNENLTLDYNSYMLDENSITVKFNETIPYSISPSDINFGKDIRGLE</sequence>
<dbReference type="PANTHER" id="PTHR42781:SF4">
    <property type="entry name" value="SPERMIDINE_PUTRESCINE IMPORT ATP-BINDING PROTEIN POTA"/>
    <property type="match status" value="1"/>
</dbReference>
<dbReference type="GO" id="GO:0005524">
    <property type="term" value="F:ATP binding"/>
    <property type="evidence" value="ECO:0007669"/>
    <property type="project" value="UniProtKB-KW"/>
</dbReference>
<dbReference type="GO" id="GO:0015697">
    <property type="term" value="P:quaternary ammonium group transport"/>
    <property type="evidence" value="ECO:0007669"/>
    <property type="project" value="UniProtKB-ARBA"/>
</dbReference>
<dbReference type="STRING" id="1453497.AT15_05335"/>
<dbReference type="InterPro" id="IPR017871">
    <property type="entry name" value="ABC_transporter-like_CS"/>
</dbReference>
<dbReference type="AlphaFoldDB" id="A0A176JUJ0"/>
<dbReference type="InterPro" id="IPR027417">
    <property type="entry name" value="P-loop_NTPase"/>
</dbReference>
<dbReference type="EMBL" id="JFHK01000029">
    <property type="protein sequence ID" value="OAA27115.1"/>
    <property type="molecule type" value="Genomic_DNA"/>
</dbReference>
<evidence type="ECO:0000259" key="4">
    <source>
        <dbReference type="PROSITE" id="PS50893"/>
    </source>
</evidence>
<evidence type="ECO:0000313" key="6">
    <source>
        <dbReference type="Proteomes" id="UP000077339"/>
    </source>
</evidence>
<dbReference type="PATRIC" id="fig|1453497.3.peg.1060"/>
<dbReference type="InterPro" id="IPR003439">
    <property type="entry name" value="ABC_transporter-like_ATP-bd"/>
</dbReference>
<proteinExistence type="predicted"/>
<dbReference type="SUPFAM" id="SSF50331">
    <property type="entry name" value="MOP-like"/>
    <property type="match status" value="1"/>
</dbReference>
<dbReference type="Gene3D" id="3.40.50.300">
    <property type="entry name" value="P-loop containing nucleotide triphosphate hydrolases"/>
    <property type="match status" value="1"/>
</dbReference>
<dbReference type="Pfam" id="PF00005">
    <property type="entry name" value="ABC_tran"/>
    <property type="match status" value="1"/>
</dbReference>
<dbReference type="SUPFAM" id="SSF52540">
    <property type="entry name" value="P-loop containing nucleoside triphosphate hydrolases"/>
    <property type="match status" value="1"/>
</dbReference>
<evidence type="ECO:0000256" key="2">
    <source>
        <dbReference type="ARBA" id="ARBA00022741"/>
    </source>
</evidence>
<dbReference type="PROSITE" id="PS00211">
    <property type="entry name" value="ABC_TRANSPORTER_1"/>
    <property type="match status" value="1"/>
</dbReference>
<feature type="domain" description="ABC transporter" evidence="4">
    <location>
        <begin position="4"/>
        <end position="234"/>
    </location>
</feature>
<gene>
    <name evidence="5" type="ORF">AT15_05335</name>
</gene>
<dbReference type="GO" id="GO:0016887">
    <property type="term" value="F:ATP hydrolysis activity"/>
    <property type="evidence" value="ECO:0007669"/>
    <property type="project" value="InterPro"/>
</dbReference>
<reference evidence="5 6" key="1">
    <citation type="submission" date="2014-02" db="EMBL/GenBank/DDBJ databases">
        <title>Kosmotoga genome sequencing.</title>
        <authorList>
            <person name="Pollo S.M."/>
            <person name="Charchuk R."/>
            <person name="Nesbo C.L."/>
        </authorList>
    </citation>
    <scope>NUCLEOTIDE SEQUENCE [LARGE SCALE GENOMIC DNA]</scope>
    <source>
        <strain evidence="5 6">S304</strain>
    </source>
</reference>
<protein>
    <recommendedName>
        <fullName evidence="4">ABC transporter domain-containing protein</fullName>
    </recommendedName>
</protein>
<dbReference type="RefSeq" id="WP_068349071.1">
    <property type="nucleotide sequence ID" value="NZ_JFHK01000029.1"/>
</dbReference>
<evidence type="ECO:0000256" key="1">
    <source>
        <dbReference type="ARBA" id="ARBA00022448"/>
    </source>
</evidence>
<accession>A0A176JUJ0</accession>
<dbReference type="InterPro" id="IPR003593">
    <property type="entry name" value="AAA+_ATPase"/>
</dbReference>
<dbReference type="SMART" id="SM00382">
    <property type="entry name" value="AAA"/>
    <property type="match status" value="1"/>
</dbReference>
<comment type="caution">
    <text evidence="5">The sequence shown here is derived from an EMBL/GenBank/DDBJ whole genome shotgun (WGS) entry which is preliminary data.</text>
</comment>
<dbReference type="PROSITE" id="PS50893">
    <property type="entry name" value="ABC_TRANSPORTER_2"/>
    <property type="match status" value="1"/>
</dbReference>
<keyword evidence="3" id="KW-0067">ATP-binding</keyword>
<dbReference type="Proteomes" id="UP000077339">
    <property type="component" value="Unassembled WGS sequence"/>
</dbReference>
<dbReference type="Gene3D" id="2.40.50.100">
    <property type="match status" value="1"/>
</dbReference>
<dbReference type="OrthoDB" id="9802264at2"/>
<organism evidence="5 6">
    <name type="scientific">Kosmotoga arenicorallina S304</name>
    <dbReference type="NCBI Taxonomy" id="1453497"/>
    <lineage>
        <taxon>Bacteria</taxon>
        <taxon>Thermotogati</taxon>
        <taxon>Thermotogota</taxon>
        <taxon>Thermotogae</taxon>
        <taxon>Kosmotogales</taxon>
        <taxon>Kosmotogaceae</taxon>
        <taxon>Kosmotoga</taxon>
    </lineage>
</organism>
<keyword evidence="2" id="KW-0547">Nucleotide-binding</keyword>
<keyword evidence="6" id="KW-1185">Reference proteome</keyword>
<dbReference type="PANTHER" id="PTHR42781">
    <property type="entry name" value="SPERMIDINE/PUTRESCINE IMPORT ATP-BINDING PROTEIN POTA"/>
    <property type="match status" value="1"/>
</dbReference>
<dbReference type="InterPro" id="IPR050093">
    <property type="entry name" value="ABC_SmlMolc_Importer"/>
</dbReference>
<name>A0A176JUJ0_9BACT</name>
<keyword evidence="1" id="KW-0813">Transport</keyword>
<evidence type="ECO:0000256" key="3">
    <source>
        <dbReference type="ARBA" id="ARBA00022840"/>
    </source>
</evidence>
<evidence type="ECO:0000313" key="5">
    <source>
        <dbReference type="EMBL" id="OAA27115.1"/>
    </source>
</evidence>
<dbReference type="FunFam" id="3.40.50.300:FF:000425">
    <property type="entry name" value="Probable ABC transporter, ATP-binding subunit"/>
    <property type="match status" value="1"/>
</dbReference>
<dbReference type="InterPro" id="IPR008995">
    <property type="entry name" value="Mo/tungstate-bd_C_term_dom"/>
</dbReference>